<comment type="caution">
    <text evidence="7">The sequence shown here is derived from an EMBL/GenBank/DDBJ whole genome shotgun (WGS) entry which is preliminary data.</text>
</comment>
<dbReference type="SMART" id="SM00396">
    <property type="entry name" value="ZnF_UBR1"/>
    <property type="match status" value="1"/>
</dbReference>
<evidence type="ECO:0000256" key="5">
    <source>
        <dbReference type="SAM" id="MobiDB-lite"/>
    </source>
</evidence>
<dbReference type="AlphaFoldDB" id="A0A0V1Q5F3"/>
<dbReference type="Proteomes" id="UP000054251">
    <property type="component" value="Unassembled WGS sequence"/>
</dbReference>
<keyword evidence="8" id="KW-1185">Reference proteome</keyword>
<gene>
    <name evidence="7" type="ORF">AC631_00755</name>
</gene>
<evidence type="ECO:0000313" key="7">
    <source>
        <dbReference type="EMBL" id="KSA03439.1"/>
    </source>
</evidence>
<dbReference type="Gene3D" id="3.30.40.10">
    <property type="entry name" value="Zinc/RING finger domain, C3HC4 (zinc finger)"/>
    <property type="match status" value="1"/>
</dbReference>
<name>A0A0V1Q5F3_9ASCO</name>
<dbReference type="InterPro" id="IPR047506">
    <property type="entry name" value="UBR7-like_UBR-box"/>
</dbReference>
<dbReference type="InterPro" id="IPR003126">
    <property type="entry name" value="Znf_UBR"/>
</dbReference>
<proteinExistence type="predicted"/>
<feature type="region of interest" description="Disordered" evidence="5">
    <location>
        <begin position="114"/>
        <end position="137"/>
    </location>
</feature>
<dbReference type="Pfam" id="PF02207">
    <property type="entry name" value="zf-UBR"/>
    <property type="match status" value="1"/>
</dbReference>
<accession>A0A0V1Q5F3</accession>
<evidence type="ECO:0000256" key="2">
    <source>
        <dbReference type="ARBA" id="ARBA00022771"/>
    </source>
</evidence>
<dbReference type="PANTHER" id="PTHR13513">
    <property type="entry name" value="E3 UBIQUITIN-PROTEIN LIGASE UBR7"/>
    <property type="match status" value="1"/>
</dbReference>
<dbReference type="GO" id="GO:0008270">
    <property type="term" value="F:zinc ion binding"/>
    <property type="evidence" value="ECO:0007669"/>
    <property type="project" value="UniProtKB-KW"/>
</dbReference>
<dbReference type="InterPro" id="IPR013083">
    <property type="entry name" value="Znf_RING/FYVE/PHD"/>
</dbReference>
<dbReference type="InterPro" id="IPR040204">
    <property type="entry name" value="UBR7"/>
</dbReference>
<evidence type="ECO:0000256" key="1">
    <source>
        <dbReference type="ARBA" id="ARBA00022723"/>
    </source>
</evidence>
<dbReference type="PANTHER" id="PTHR13513:SF9">
    <property type="entry name" value="E3 UBIQUITIN-PROTEIN LIGASE UBR7-RELATED"/>
    <property type="match status" value="1"/>
</dbReference>
<dbReference type="PROSITE" id="PS51157">
    <property type="entry name" value="ZF_UBR"/>
    <property type="match status" value="1"/>
</dbReference>
<protein>
    <recommendedName>
        <fullName evidence="6">UBR-type domain-containing protein</fullName>
    </recommendedName>
</protein>
<reference evidence="7 8" key="1">
    <citation type="submission" date="2015-11" db="EMBL/GenBank/DDBJ databases">
        <title>The genome of Debaryomyces fabryi.</title>
        <authorList>
            <person name="Tafer H."/>
            <person name="Lopandic K."/>
        </authorList>
    </citation>
    <scope>NUCLEOTIDE SEQUENCE [LARGE SCALE GENOMIC DNA]</scope>
    <source>
        <strain evidence="7 8">CBS 789</strain>
    </source>
</reference>
<dbReference type="RefSeq" id="XP_015469541.1">
    <property type="nucleotide sequence ID" value="XM_015609585.1"/>
</dbReference>
<dbReference type="GO" id="GO:0061630">
    <property type="term" value="F:ubiquitin protein ligase activity"/>
    <property type="evidence" value="ECO:0007669"/>
    <property type="project" value="InterPro"/>
</dbReference>
<dbReference type="GO" id="GO:0005737">
    <property type="term" value="C:cytoplasm"/>
    <property type="evidence" value="ECO:0007669"/>
    <property type="project" value="TreeGrafter"/>
</dbReference>
<keyword evidence="2" id="KW-0863">Zinc-finger</keyword>
<evidence type="ECO:0000313" key="8">
    <source>
        <dbReference type="Proteomes" id="UP000054251"/>
    </source>
</evidence>
<evidence type="ECO:0000256" key="3">
    <source>
        <dbReference type="ARBA" id="ARBA00022833"/>
    </source>
</evidence>
<dbReference type="CDD" id="cd19677">
    <property type="entry name" value="UBR-box_UBR7"/>
    <property type="match status" value="1"/>
</dbReference>
<evidence type="ECO:0000259" key="6">
    <source>
        <dbReference type="PROSITE" id="PS51157"/>
    </source>
</evidence>
<feature type="zinc finger region" description="UBR-type" evidence="4">
    <location>
        <begin position="38"/>
        <end position="112"/>
    </location>
</feature>
<keyword evidence="3" id="KW-0862">Zinc</keyword>
<dbReference type="OrthoDB" id="5795902at2759"/>
<keyword evidence="1" id="KW-0479">Metal-binding</keyword>
<sequence>MNSKREDEEPDSLTAVDYIKSRDKLEKEARELMPFDPSECTYEKGELRQPIFACITCSNENNEKIGVCYSCSIQCHSSHELVELFTKRNFVCDCGTTKMSKTIDGGCKLRLKREENERRPSIPRTGYSTSGPSKSHDIRMPAEDIPSLSNIYNQNFQGLFCSCEKPYNPLEETGNMIQCYFGFTCGEDWFHDECILGYKPGTIRKHNETKRHEQGKNCLHKLSPPGEDARADIEVKQTPPKTYSVPYFPDLEEFDLFICWKCVKEFRHIFKEIENDKKVTLTKLPHFNGVESTSDWKEQYEKVIDKDYDAPKSKKIKIDPDHEVSYSIFLQPDFRDRLLEIKNTISHDSKLHEFLCNNEYLYLDDPIYECPEDNEGENSTTGSLYDLGTDALLSMPRDQAIEGLQAYEKISSKLKEFFKPFAEQGKVVTEEEVRDFFSEIQKKKDK</sequence>
<evidence type="ECO:0000256" key="4">
    <source>
        <dbReference type="PROSITE-ProRule" id="PRU00508"/>
    </source>
</evidence>
<feature type="domain" description="UBR-type" evidence="6">
    <location>
        <begin position="38"/>
        <end position="112"/>
    </location>
</feature>
<dbReference type="EMBL" id="LMYN01000009">
    <property type="protein sequence ID" value="KSA03439.1"/>
    <property type="molecule type" value="Genomic_DNA"/>
</dbReference>
<dbReference type="GeneID" id="26837764"/>
<organism evidence="7 8">
    <name type="scientific">Debaryomyces fabryi</name>
    <dbReference type="NCBI Taxonomy" id="58627"/>
    <lineage>
        <taxon>Eukaryota</taxon>
        <taxon>Fungi</taxon>
        <taxon>Dikarya</taxon>
        <taxon>Ascomycota</taxon>
        <taxon>Saccharomycotina</taxon>
        <taxon>Pichiomycetes</taxon>
        <taxon>Debaryomycetaceae</taxon>
        <taxon>Debaryomyces</taxon>
    </lineage>
</organism>